<comment type="caution">
    <text evidence="2">The sequence shown here is derived from an EMBL/GenBank/DDBJ whole genome shotgun (WGS) entry which is preliminary data.</text>
</comment>
<feature type="domain" description="Putative restriction endonuclease" evidence="1">
    <location>
        <begin position="21"/>
        <end position="191"/>
    </location>
</feature>
<dbReference type="PANTHER" id="PTHR34107:SF7">
    <property type="entry name" value="SLR2092 PROTEIN"/>
    <property type="match status" value="1"/>
</dbReference>
<dbReference type="InterPro" id="IPR012296">
    <property type="entry name" value="Nuclease_put_TT1808"/>
</dbReference>
<keyword evidence="2" id="KW-0255">Endonuclease</keyword>
<dbReference type="SUPFAM" id="SSF52980">
    <property type="entry name" value="Restriction endonuclease-like"/>
    <property type="match status" value="1"/>
</dbReference>
<organism evidence="2 3">
    <name type="scientific">Floridaenema evergladense BLCC-F167</name>
    <dbReference type="NCBI Taxonomy" id="3153639"/>
    <lineage>
        <taxon>Bacteria</taxon>
        <taxon>Bacillati</taxon>
        <taxon>Cyanobacteriota</taxon>
        <taxon>Cyanophyceae</taxon>
        <taxon>Oscillatoriophycideae</taxon>
        <taxon>Aerosakkonematales</taxon>
        <taxon>Aerosakkonemataceae</taxon>
        <taxon>Floridanema</taxon>
        <taxon>Floridanema evergladense</taxon>
    </lineage>
</organism>
<dbReference type="GO" id="GO:0004519">
    <property type="term" value="F:endonuclease activity"/>
    <property type="evidence" value="ECO:0007669"/>
    <property type="project" value="UniProtKB-KW"/>
</dbReference>
<keyword evidence="2" id="KW-0540">Nuclease</keyword>
<name>A0ABV4WNL9_9CYAN</name>
<dbReference type="Gene3D" id="3.90.1570.10">
    <property type="entry name" value="tt1808, chain A"/>
    <property type="match status" value="1"/>
</dbReference>
<evidence type="ECO:0000313" key="3">
    <source>
        <dbReference type="Proteomes" id="UP001576780"/>
    </source>
</evidence>
<accession>A0ABV4WNL9</accession>
<dbReference type="InterPro" id="IPR011335">
    <property type="entry name" value="Restrct_endonuc-II-like"/>
</dbReference>
<reference evidence="2 3" key="1">
    <citation type="submission" date="2024-09" db="EMBL/GenBank/DDBJ databases">
        <title>Floridaenema gen nov. (Aerosakkonemataceae, Aerosakkonematales ord. nov., Cyanobacteria) from benthic tropical and subtropical fresh waters, with the description of four new species.</title>
        <authorList>
            <person name="Moretto J.A."/>
            <person name="Berthold D.E."/>
            <person name="Lefler F.W."/>
            <person name="Huang I.-S."/>
            <person name="Laughinghouse H. IV."/>
        </authorList>
    </citation>
    <scope>NUCLEOTIDE SEQUENCE [LARGE SCALE GENOMIC DNA]</scope>
    <source>
        <strain evidence="2 3">BLCC-F167</strain>
    </source>
</reference>
<dbReference type="Pfam" id="PF05685">
    <property type="entry name" value="Uma2"/>
    <property type="match status" value="1"/>
</dbReference>
<dbReference type="PANTHER" id="PTHR34107">
    <property type="entry name" value="SLL0198 PROTEIN-RELATED"/>
    <property type="match status" value="1"/>
</dbReference>
<protein>
    <submittedName>
        <fullName evidence="2">Uma2 family endonuclease</fullName>
    </submittedName>
</protein>
<dbReference type="CDD" id="cd06260">
    <property type="entry name" value="DUF820-like"/>
    <property type="match status" value="1"/>
</dbReference>
<evidence type="ECO:0000313" key="2">
    <source>
        <dbReference type="EMBL" id="MFB2836691.1"/>
    </source>
</evidence>
<dbReference type="InterPro" id="IPR008538">
    <property type="entry name" value="Uma2"/>
</dbReference>
<keyword evidence="2" id="KW-0378">Hydrolase</keyword>
<dbReference type="RefSeq" id="WP_413279068.1">
    <property type="nucleotide sequence ID" value="NZ_JBHFNT010000169.1"/>
</dbReference>
<gene>
    <name evidence="2" type="ORF">ACE1CA_19345</name>
</gene>
<dbReference type="EMBL" id="JBHFNT010000169">
    <property type="protein sequence ID" value="MFB2836691.1"/>
    <property type="molecule type" value="Genomic_DNA"/>
</dbReference>
<dbReference type="Proteomes" id="UP001576780">
    <property type="component" value="Unassembled WGS sequence"/>
</dbReference>
<keyword evidence="3" id="KW-1185">Reference proteome</keyword>
<sequence length="196" mass="22466">MDVSAIALPPTLKLKIDLTDEQYFQMCRKNRDLRFERTAEGILLIMPPTGGETGNRNAELTFQVQGWSRQNNLGKAFDSNTGFKLPNGADRSPDTSWVKIDRWNTLTPEQREKFIPLCPDFVVELRSPSDSLTELREKMQEYIENGARLGWLIDRKNQRVEIYRPNQEVEILENPVTLSGENVLPGFVLNLNPIMS</sequence>
<proteinExistence type="predicted"/>
<evidence type="ECO:0000259" key="1">
    <source>
        <dbReference type="Pfam" id="PF05685"/>
    </source>
</evidence>